<feature type="compositionally biased region" description="Basic residues" evidence="1">
    <location>
        <begin position="940"/>
        <end position="952"/>
    </location>
</feature>
<dbReference type="EMBL" id="KK583192">
    <property type="protein sequence ID" value="KDO33640.1"/>
    <property type="molecule type" value="Genomic_DNA"/>
</dbReference>
<keyword evidence="3" id="KW-1185">Reference proteome</keyword>
<sequence>MSDNDMDAYYKDIMYLLEFPKTASMTRVFTAKDEAAVRALPAWDLSRYLGQDTATTTVVAASDLAFDTSAFDAFVNATLVKRVKTALAPEGPFHASLAHIAFDAVGDMSTFGVAHRPLGTFGTLYVALPRHARGGEVTFRRGHDWNKCLLSRRSGAPQHSYAACYRHTHVTAAAITEGDRVLLVYNLIYNDPAAHTRDYPASIDEAAAHLRRLGTMDHDRLNVQRGCPVLQQGTSFETLSGVAKDVLTAFLQSGVYDVALATLVPDNDVVVDALRSSLLGIGSLANILFKCVELHPATGAPSVLQDGLHGSLLPEYTSSISDEVVHEFGPTHALIFWPKRHRLEAAGLHGAMLCLERAVTAAANDGTNTNLELLGCDDILSLAIHVMVFMEMDYSIFSEDQYQRVQAIIDPSATSFVHRFAAVLTTLGSINLILEFVATSLNMTHCNTSLPDVAMWLYGLCQTHGWELLFKSLAQLVDRWSKKQATMAPALHLIASLAGVDGATPVCPALHQPFTIELIKGLYRTSRHALDAHYHNARLAVQHEVLGLCLVLDAYVAENGVSSHWLHRQLPPLALATIDANLDPAKSMARRLLDAEETEGVALLTTAAPALVYGLRLQRRLRVPALAAAIAAKLHNPSTTVDMLVRDEWSHSDAVVIVRSLLTIALCDGTLTSALLERCRTVFGSCTVPAIRDVLAHDITVDNATRALLFQSVLRPITNTDTNYDRHLNDYYRDHPHPYVAPSHDDAREVDAGWRLAVDTLELIAEMDASQMLSYVRLWNDQVLSQEPWMYGGFVANCLLRHTFWTHEAWLFLANLCIKNLTPLFAGRRLRDLRPKVEVRVDCDCELATQLNTFMSSQHALVDVLRAPAPMCTAIQAFLDGPPKTTLELTRHNNDDDASEPVTITIERPHDDFSDDEVDAYSSKTMVERLQAMKKSKTIRKRQAPRITRSGKRTCVPRTAPYLT</sequence>
<dbReference type="Proteomes" id="UP000030745">
    <property type="component" value="Unassembled WGS sequence"/>
</dbReference>
<dbReference type="OrthoDB" id="10336875at2759"/>
<dbReference type="OMA" id="HALIFWP"/>
<protein>
    <submittedName>
        <fullName evidence="2">Uncharacterized protein</fullName>
    </submittedName>
</protein>
<proteinExistence type="predicted"/>
<gene>
    <name evidence="2" type="ORF">SPRG_19259</name>
</gene>
<dbReference type="GeneID" id="24140678"/>
<evidence type="ECO:0000313" key="3">
    <source>
        <dbReference type="Proteomes" id="UP000030745"/>
    </source>
</evidence>
<feature type="region of interest" description="Disordered" evidence="1">
    <location>
        <begin position="940"/>
        <end position="964"/>
    </location>
</feature>
<evidence type="ECO:0000313" key="2">
    <source>
        <dbReference type="EMBL" id="KDO33640.1"/>
    </source>
</evidence>
<dbReference type="AlphaFoldDB" id="A0A067CWL7"/>
<name>A0A067CWL7_SAPPC</name>
<dbReference type="RefSeq" id="XP_012195677.1">
    <property type="nucleotide sequence ID" value="XM_012340287.1"/>
</dbReference>
<dbReference type="VEuPathDB" id="FungiDB:SPRG_19259"/>
<evidence type="ECO:0000256" key="1">
    <source>
        <dbReference type="SAM" id="MobiDB-lite"/>
    </source>
</evidence>
<dbReference type="KEGG" id="spar:SPRG_19259"/>
<reference evidence="2 3" key="1">
    <citation type="journal article" date="2013" name="PLoS Genet.">
        <title>Distinctive expansion of potential virulence genes in the genome of the oomycete fish pathogen Saprolegnia parasitica.</title>
        <authorList>
            <person name="Jiang R.H."/>
            <person name="de Bruijn I."/>
            <person name="Haas B.J."/>
            <person name="Belmonte R."/>
            <person name="Lobach L."/>
            <person name="Christie J."/>
            <person name="van den Ackerveken G."/>
            <person name="Bottin A."/>
            <person name="Bulone V."/>
            <person name="Diaz-Moreno S.M."/>
            <person name="Dumas B."/>
            <person name="Fan L."/>
            <person name="Gaulin E."/>
            <person name="Govers F."/>
            <person name="Grenville-Briggs L.J."/>
            <person name="Horner N.R."/>
            <person name="Levin J.Z."/>
            <person name="Mammella M."/>
            <person name="Meijer H.J."/>
            <person name="Morris P."/>
            <person name="Nusbaum C."/>
            <person name="Oome S."/>
            <person name="Phillips A.J."/>
            <person name="van Rooyen D."/>
            <person name="Rzeszutek E."/>
            <person name="Saraiva M."/>
            <person name="Secombes C.J."/>
            <person name="Seidl M.F."/>
            <person name="Snel B."/>
            <person name="Stassen J.H."/>
            <person name="Sykes S."/>
            <person name="Tripathy S."/>
            <person name="van den Berg H."/>
            <person name="Vega-Arreguin J.C."/>
            <person name="Wawra S."/>
            <person name="Young S.K."/>
            <person name="Zeng Q."/>
            <person name="Dieguez-Uribeondo J."/>
            <person name="Russ C."/>
            <person name="Tyler B.M."/>
            <person name="van West P."/>
        </authorList>
    </citation>
    <scope>NUCLEOTIDE SEQUENCE [LARGE SCALE GENOMIC DNA]</scope>
    <source>
        <strain evidence="2 3">CBS 223.65</strain>
    </source>
</reference>
<accession>A0A067CWL7</accession>
<organism evidence="2 3">
    <name type="scientific">Saprolegnia parasitica (strain CBS 223.65)</name>
    <dbReference type="NCBI Taxonomy" id="695850"/>
    <lineage>
        <taxon>Eukaryota</taxon>
        <taxon>Sar</taxon>
        <taxon>Stramenopiles</taxon>
        <taxon>Oomycota</taxon>
        <taxon>Saprolegniomycetes</taxon>
        <taxon>Saprolegniales</taxon>
        <taxon>Saprolegniaceae</taxon>
        <taxon>Saprolegnia</taxon>
    </lineage>
</organism>